<reference evidence="2" key="1">
    <citation type="submission" date="2019-05" db="EMBL/GenBank/DDBJ databases">
        <title>Complete Genome Sequence of Serratia marcescens Myophage Moabite.</title>
        <authorList>
            <person name="Price L."/>
            <person name="Rohren M."/>
            <person name="Newkirk H."/>
            <person name="Liu M."/>
            <person name="Ramsey J."/>
        </authorList>
    </citation>
    <scope>NUCLEOTIDE SEQUENCE [LARGE SCALE GENOMIC DNA]</scope>
</reference>
<dbReference type="InterPro" id="IPR057921">
    <property type="entry name" value="PhiKZ_VTX"/>
</dbReference>
<dbReference type="Pfam" id="PF25614">
    <property type="entry name" value="PhiKZ_VTX"/>
    <property type="match status" value="1"/>
</dbReference>
<evidence type="ECO:0000313" key="2">
    <source>
        <dbReference type="Proteomes" id="UP000319063"/>
    </source>
</evidence>
<evidence type="ECO:0000313" key="1">
    <source>
        <dbReference type="EMBL" id="QDB71368.1"/>
    </source>
</evidence>
<accession>A0A4Y5TPS0</accession>
<sequence length="311" mass="34816">MFKRTYDTTAGSIHYQNTLPGRLLVAKAEQTLTADLIPGIPDLYCLVEKSARTDMIPTFFHLMKVSASANEAPFYVIDLRPYRSQLRDGGNGRPILSNEGTVGHFTRRALLEMHWDKFGGRPLLFAGDVPVVIFARWIGGLLRSRFNLNEESSPRVQVFAAYYYMCLHFNKEDFTADSNKMLAVRISRALRLPVQKVIDWVAPLPYLANLDDFCNIALVKNSGTVALSGIDRRVLWAMTGTGWFGSADTKEVLAVSLEFPPAFVSMVYTGTTDRLARKAALSQLIEKEGRTLGAQAYCQRIDGLIRELKIV</sequence>
<dbReference type="Proteomes" id="UP000319063">
    <property type="component" value="Segment"/>
</dbReference>
<dbReference type="EMBL" id="MK994515">
    <property type="protein sequence ID" value="QDB71368.1"/>
    <property type="molecule type" value="Genomic_DNA"/>
</dbReference>
<gene>
    <name evidence="1" type="ORF">CPT_Moabite_338</name>
</gene>
<protein>
    <submittedName>
        <fullName evidence="1">Virion-associated head protein</fullName>
    </submittedName>
</protein>
<organism evidence="1 2">
    <name type="scientific">Serratia phage Moabite</name>
    <dbReference type="NCBI Taxonomy" id="2587814"/>
    <lineage>
        <taxon>Viruses</taxon>
        <taxon>Duplodnaviria</taxon>
        <taxon>Heunggongvirae</taxon>
        <taxon>Uroviricota</taxon>
        <taxon>Caudoviricetes</taxon>
        <taxon>Chimalliviridae</taxon>
        <taxon>Moabitevirus</taxon>
        <taxon>Moabitevirus moabite</taxon>
    </lineage>
</organism>
<name>A0A4Y5TPS0_9CAUD</name>
<proteinExistence type="predicted"/>
<keyword evidence="2" id="KW-1185">Reference proteome</keyword>